<dbReference type="SUPFAM" id="SSF57701">
    <property type="entry name" value="Zn2/Cys6 DNA-binding domain"/>
    <property type="match status" value="1"/>
</dbReference>
<dbReference type="InterPro" id="IPR036864">
    <property type="entry name" value="Zn2-C6_fun-type_DNA-bd_sf"/>
</dbReference>
<dbReference type="PANTHER" id="PTHR38111:SF11">
    <property type="entry name" value="TRANSCRIPTION FACTOR DOMAIN-CONTAINING PROTEIN-RELATED"/>
    <property type="match status" value="1"/>
</dbReference>
<feature type="domain" description="Zn(2)-C6 fungal-type" evidence="2">
    <location>
        <begin position="10"/>
        <end position="38"/>
    </location>
</feature>
<dbReference type="GO" id="GO:0008270">
    <property type="term" value="F:zinc ion binding"/>
    <property type="evidence" value="ECO:0007669"/>
    <property type="project" value="InterPro"/>
</dbReference>
<dbReference type="InterPro" id="IPR001138">
    <property type="entry name" value="Zn2Cys6_DnaBD"/>
</dbReference>
<keyword evidence="4" id="KW-1185">Reference proteome</keyword>
<reference evidence="3" key="1">
    <citation type="journal article" date="2020" name="BMC Genomics">
        <title>Correction to: Identification and distribution of gene clusters required for synthesis of sphingolipid metabolism inhibitors in diverse species of the filamentous fungus Fusarium.</title>
        <authorList>
            <person name="Kim H.S."/>
            <person name="Lohmar J.M."/>
            <person name="Busman M."/>
            <person name="Brown D.W."/>
            <person name="Naumann T.A."/>
            <person name="Divon H.H."/>
            <person name="Lysoe E."/>
            <person name="Uhlig S."/>
            <person name="Proctor R.H."/>
        </authorList>
    </citation>
    <scope>NUCLEOTIDE SEQUENCE</scope>
    <source>
        <strain evidence="3">NRRL 22465</strain>
    </source>
</reference>
<dbReference type="InterPro" id="IPR053178">
    <property type="entry name" value="Osmoadaptation_assoc"/>
</dbReference>
<evidence type="ECO:0000259" key="2">
    <source>
        <dbReference type="PROSITE" id="PS50048"/>
    </source>
</evidence>
<organism evidence="3 4">
    <name type="scientific">Fusarium zealandicum</name>
    <dbReference type="NCBI Taxonomy" id="1053134"/>
    <lineage>
        <taxon>Eukaryota</taxon>
        <taxon>Fungi</taxon>
        <taxon>Dikarya</taxon>
        <taxon>Ascomycota</taxon>
        <taxon>Pezizomycotina</taxon>
        <taxon>Sordariomycetes</taxon>
        <taxon>Hypocreomycetidae</taxon>
        <taxon>Hypocreales</taxon>
        <taxon>Nectriaceae</taxon>
        <taxon>Fusarium</taxon>
        <taxon>Fusarium staphyleae species complex</taxon>
    </lineage>
</organism>
<dbReference type="AlphaFoldDB" id="A0A8H4XLG4"/>
<dbReference type="PROSITE" id="PS50048">
    <property type="entry name" value="ZN2_CY6_FUNGAL_2"/>
    <property type="match status" value="1"/>
</dbReference>
<name>A0A8H4XLG4_9HYPO</name>
<sequence>MVGVPGRSQSCITCLGRKKGCDKQQPTCTQCDKAGLTCGGYGRARVFVNRAQAGGHASTPYRTIARSTATSAPDITLPFSLTQTAYNLRYVDLFWSAYLPGGKAFTADAMKLSIGGWINVAQDLYPTDRSLQLAMKCVSLCGVGTLYSDESLMKQGLAAYTRCMQELNQALRDPKRLKHDGILCTAKLLSLFEMHYGADDTDPQAQYRSWIAHAKGQLAILGARQPQEFRSGKAHQLFSDYRYILVISAVGERKRFVIKGKGWKTIPWKSNRKSPRDKLLDILGDLAGVLEDIDNIDNCENERIRDALGQHITRSCWSLDGQLQSWIYEVGALKNFQNPNGGSDVLGPRDPQDFALAHLTILYWATCTLLYANLLAFADSTTEMPARVDPFKYARELTLALPFFFQPSAAIMGPKAAAFPLGLVMQVLCGTERTPSEHRVQLRRYFQTQGEGKNTAKFLMSLQRGSGSDGIGVQGGSQSVQAKATSWMNLKSRTAG</sequence>
<gene>
    <name evidence="3" type="ORF">FZEAL_4566</name>
</gene>
<dbReference type="Pfam" id="PF00172">
    <property type="entry name" value="Zn_clus"/>
    <property type="match status" value="1"/>
</dbReference>
<comment type="caution">
    <text evidence="3">The sequence shown here is derived from an EMBL/GenBank/DDBJ whole genome shotgun (WGS) entry which is preliminary data.</text>
</comment>
<dbReference type="OrthoDB" id="3525185at2759"/>
<dbReference type="CDD" id="cd00067">
    <property type="entry name" value="GAL4"/>
    <property type="match status" value="1"/>
</dbReference>
<accession>A0A8H4XLG4</accession>
<reference evidence="3" key="2">
    <citation type="submission" date="2020-05" db="EMBL/GenBank/DDBJ databases">
        <authorList>
            <person name="Kim H.-S."/>
            <person name="Proctor R.H."/>
            <person name="Brown D.W."/>
        </authorList>
    </citation>
    <scope>NUCLEOTIDE SEQUENCE</scope>
    <source>
        <strain evidence="3">NRRL 22465</strain>
    </source>
</reference>
<evidence type="ECO:0000256" key="1">
    <source>
        <dbReference type="ARBA" id="ARBA00023242"/>
    </source>
</evidence>
<dbReference type="EMBL" id="JABEYC010000315">
    <property type="protein sequence ID" value="KAF4979193.1"/>
    <property type="molecule type" value="Genomic_DNA"/>
</dbReference>
<dbReference type="Proteomes" id="UP000635477">
    <property type="component" value="Unassembled WGS sequence"/>
</dbReference>
<evidence type="ECO:0000313" key="3">
    <source>
        <dbReference type="EMBL" id="KAF4979193.1"/>
    </source>
</evidence>
<dbReference type="PANTHER" id="PTHR38111">
    <property type="entry name" value="ZN(2)-C6 FUNGAL-TYPE DOMAIN-CONTAINING PROTEIN-RELATED"/>
    <property type="match status" value="1"/>
</dbReference>
<dbReference type="SMART" id="SM00066">
    <property type="entry name" value="GAL4"/>
    <property type="match status" value="1"/>
</dbReference>
<dbReference type="GO" id="GO:0000981">
    <property type="term" value="F:DNA-binding transcription factor activity, RNA polymerase II-specific"/>
    <property type="evidence" value="ECO:0007669"/>
    <property type="project" value="InterPro"/>
</dbReference>
<evidence type="ECO:0000313" key="4">
    <source>
        <dbReference type="Proteomes" id="UP000635477"/>
    </source>
</evidence>
<proteinExistence type="predicted"/>
<dbReference type="Gene3D" id="4.10.240.10">
    <property type="entry name" value="Zn(2)-C6 fungal-type DNA-binding domain"/>
    <property type="match status" value="1"/>
</dbReference>
<keyword evidence="1" id="KW-0539">Nucleus</keyword>
<protein>
    <recommendedName>
        <fullName evidence="2">Zn(2)-C6 fungal-type domain-containing protein</fullName>
    </recommendedName>
</protein>